<reference evidence="2" key="1">
    <citation type="journal article" date="2021" name="Microbiol. Resour. Announc.">
        <title>LGAAP: Leishmaniinae Genome Assembly and Annotation Pipeline.</title>
        <authorList>
            <person name="Almutairi H."/>
            <person name="Urbaniak M.D."/>
            <person name="Bates M.D."/>
            <person name="Jariyapan N."/>
            <person name="Kwakye-Nuako G."/>
            <person name="Thomaz-Soccol V."/>
            <person name="Al-Salem W.S."/>
            <person name="Dillon R.J."/>
            <person name="Bates P.A."/>
            <person name="Gatherer D."/>
        </authorList>
    </citation>
    <scope>NUCLEOTIDE SEQUENCE [LARGE SCALE GENOMIC DNA]</scope>
</reference>
<protein>
    <submittedName>
        <fullName evidence="1">Uncharacterized protein</fullName>
    </submittedName>
</protein>
<name>A0A836HVM2_9TRYP</name>
<keyword evidence="2" id="KW-1185">Reference proteome</keyword>
<dbReference type="RefSeq" id="XP_067064654.1">
    <property type="nucleotide sequence ID" value="XM_067206845.1"/>
</dbReference>
<dbReference type="GeneID" id="92360779"/>
<dbReference type="KEGG" id="loi:92360779"/>
<sequence length="194" mass="20889">MSSTAAPRDAPVLAALEQLEAKRERLHDTLREAAFSFTSAQREEERTRGCFVSFDAVPTVQGTLEPLVSLTRKSTNPSASGSEEALCGDSDEAALLGGSDFVWEMVLVKGEQRRKQQVPAATSLQASPTPDAAGEAASFPPDPIYYFSEHPSSALRECQEAYRRVLRYAIETVNAQQHALAAAAAMTTASAQEL</sequence>
<accession>A0A836HVM2</accession>
<evidence type="ECO:0000313" key="2">
    <source>
        <dbReference type="Proteomes" id="UP000674143"/>
    </source>
</evidence>
<proteinExistence type="predicted"/>
<organism evidence="1 2">
    <name type="scientific">Leishmania orientalis</name>
    <dbReference type="NCBI Taxonomy" id="2249476"/>
    <lineage>
        <taxon>Eukaryota</taxon>
        <taxon>Discoba</taxon>
        <taxon>Euglenozoa</taxon>
        <taxon>Kinetoplastea</taxon>
        <taxon>Metakinetoplastina</taxon>
        <taxon>Trypanosomatida</taxon>
        <taxon>Trypanosomatidae</taxon>
        <taxon>Leishmaniinae</taxon>
        <taxon>Leishmania</taxon>
    </lineage>
</organism>
<dbReference type="Proteomes" id="UP000674143">
    <property type="component" value="Unassembled WGS sequence"/>
</dbReference>
<dbReference type="EMBL" id="JAFHLR010000014">
    <property type="protein sequence ID" value="KAG5483715.1"/>
    <property type="molecule type" value="Genomic_DNA"/>
</dbReference>
<evidence type="ECO:0000313" key="1">
    <source>
        <dbReference type="EMBL" id="KAG5483715.1"/>
    </source>
</evidence>
<dbReference type="AlphaFoldDB" id="A0A836HVM2"/>
<gene>
    <name evidence="1" type="ORF">LSCM4_04867</name>
</gene>
<reference evidence="2" key="2">
    <citation type="journal article" date="2021" name="Sci. Data">
        <title>Chromosome-scale genome sequencing, assembly and annotation of six genomes from subfamily Leishmaniinae.</title>
        <authorList>
            <person name="Almutairi H."/>
            <person name="Urbaniak M.D."/>
            <person name="Bates M.D."/>
            <person name="Jariyapan N."/>
            <person name="Kwakye-Nuako G."/>
            <person name="Thomaz Soccol V."/>
            <person name="Al-Salem W.S."/>
            <person name="Dillon R.J."/>
            <person name="Bates P.A."/>
            <person name="Gatherer D."/>
        </authorList>
    </citation>
    <scope>NUCLEOTIDE SEQUENCE [LARGE SCALE GENOMIC DNA]</scope>
</reference>
<comment type="caution">
    <text evidence="1">The sequence shown here is derived from an EMBL/GenBank/DDBJ whole genome shotgun (WGS) entry which is preliminary data.</text>
</comment>